<protein>
    <submittedName>
        <fullName evidence="2">Uncharacterized protein</fullName>
    </submittedName>
</protein>
<sequence>MGRPASAPISGSCSRNPYYSKPSHRNPPRFGLPATRIICEAQTGVITKPLHTGIRQGLSFLQQESSAKLTPA</sequence>
<accession>A0ABP0TKK4</accession>
<gene>
    <name evidence="2" type="ORF">CSSPTR1EN2_LOCUS4710</name>
</gene>
<proteinExistence type="predicted"/>
<evidence type="ECO:0000313" key="2">
    <source>
        <dbReference type="EMBL" id="CAK9198985.1"/>
    </source>
</evidence>
<evidence type="ECO:0000313" key="3">
    <source>
        <dbReference type="Proteomes" id="UP001497512"/>
    </source>
</evidence>
<dbReference type="Proteomes" id="UP001497512">
    <property type="component" value="Chromosome 12"/>
</dbReference>
<organism evidence="2 3">
    <name type="scientific">Sphagnum troendelagicum</name>
    <dbReference type="NCBI Taxonomy" id="128251"/>
    <lineage>
        <taxon>Eukaryota</taxon>
        <taxon>Viridiplantae</taxon>
        <taxon>Streptophyta</taxon>
        <taxon>Embryophyta</taxon>
        <taxon>Bryophyta</taxon>
        <taxon>Sphagnophytina</taxon>
        <taxon>Sphagnopsida</taxon>
        <taxon>Sphagnales</taxon>
        <taxon>Sphagnaceae</taxon>
        <taxon>Sphagnum</taxon>
    </lineage>
</organism>
<evidence type="ECO:0000256" key="1">
    <source>
        <dbReference type="SAM" id="MobiDB-lite"/>
    </source>
</evidence>
<dbReference type="EMBL" id="OZ019904">
    <property type="protein sequence ID" value="CAK9198985.1"/>
    <property type="molecule type" value="Genomic_DNA"/>
</dbReference>
<feature type="region of interest" description="Disordered" evidence="1">
    <location>
        <begin position="1"/>
        <end position="30"/>
    </location>
</feature>
<keyword evidence="3" id="KW-1185">Reference proteome</keyword>
<name>A0ABP0TKK4_9BRYO</name>
<reference evidence="2" key="1">
    <citation type="submission" date="2024-02" db="EMBL/GenBank/DDBJ databases">
        <authorList>
            <consortium name="ELIXIR-Norway"/>
            <consortium name="Elixir Norway"/>
        </authorList>
    </citation>
    <scope>NUCLEOTIDE SEQUENCE</scope>
</reference>